<feature type="transmembrane region" description="Helical" evidence="5">
    <location>
        <begin position="116"/>
        <end position="134"/>
    </location>
</feature>
<evidence type="ECO:0000313" key="8">
    <source>
        <dbReference type="Proteomes" id="UP000292447"/>
    </source>
</evidence>
<dbReference type="GO" id="GO:0033617">
    <property type="term" value="P:mitochondrial respiratory chain complex IV assembly"/>
    <property type="evidence" value="ECO:0007669"/>
    <property type="project" value="TreeGrafter"/>
</dbReference>
<evidence type="ECO:0000259" key="6">
    <source>
        <dbReference type="PROSITE" id="PS51503"/>
    </source>
</evidence>
<dbReference type="PANTHER" id="PTHR28018:SF3">
    <property type="entry name" value="RESPIRATORY SUPERCOMPLEX FACTOR 2, MITOCHONDRIAL"/>
    <property type="match status" value="1"/>
</dbReference>
<dbReference type="PANTHER" id="PTHR28018">
    <property type="entry name" value="RESPIRATORY SUPERCOMPLEX FACTOR 2, MITOCHONDRIAL"/>
    <property type="match status" value="1"/>
</dbReference>
<reference evidence="8" key="1">
    <citation type="submission" date="2019-03" db="EMBL/GenBank/DDBJ databases">
        <title>Snf2 controls pulcherriminic acid biosynthesis and connects pigmentation and antifungal activity of the yeast Metschnikowia pulcherrima.</title>
        <authorList>
            <person name="Gore-Lloyd D."/>
            <person name="Sumann I."/>
            <person name="Brachmann A.O."/>
            <person name="Schneeberger K."/>
            <person name="Ortiz-Merino R.A."/>
            <person name="Moreno-Beltran M."/>
            <person name="Schlaefli M."/>
            <person name="Kirner P."/>
            <person name="Santos Kron A."/>
            <person name="Wolfe K.H."/>
            <person name="Piel J."/>
            <person name="Ahrens C.H."/>
            <person name="Henk D."/>
            <person name="Freimoser F.M."/>
        </authorList>
    </citation>
    <scope>NUCLEOTIDE SEQUENCE [LARGE SCALE GENOMIC DNA]</scope>
    <source>
        <strain evidence="8">APC 1.2</strain>
    </source>
</reference>
<keyword evidence="3 5" id="KW-1133">Transmembrane helix</keyword>
<dbReference type="GO" id="GO:0005739">
    <property type="term" value="C:mitochondrion"/>
    <property type="evidence" value="ECO:0007669"/>
    <property type="project" value="UniProtKB-SubCell"/>
</dbReference>
<dbReference type="InterPro" id="IPR007667">
    <property type="entry name" value="Hypoxia_induced_domain"/>
</dbReference>
<protein>
    <submittedName>
        <fullName evidence="7">Hypoxia induced protein conserved region</fullName>
    </submittedName>
</protein>
<organism evidence="7 8">
    <name type="scientific">Metschnikowia aff. pulcherrima</name>
    <dbReference type="NCBI Taxonomy" id="2163413"/>
    <lineage>
        <taxon>Eukaryota</taxon>
        <taxon>Fungi</taxon>
        <taxon>Dikarya</taxon>
        <taxon>Ascomycota</taxon>
        <taxon>Saccharomycotina</taxon>
        <taxon>Pichiomycetes</taxon>
        <taxon>Metschnikowiaceae</taxon>
        <taxon>Metschnikowia</taxon>
    </lineage>
</organism>
<gene>
    <name evidence="7" type="primary">MPUL0A08650</name>
    <name evidence="7" type="ORF">METSCH_A08650</name>
</gene>
<dbReference type="PROSITE" id="PS51503">
    <property type="entry name" value="HIG1"/>
    <property type="match status" value="1"/>
</dbReference>
<evidence type="ECO:0000256" key="4">
    <source>
        <dbReference type="ARBA" id="ARBA00023136"/>
    </source>
</evidence>
<evidence type="ECO:0000256" key="1">
    <source>
        <dbReference type="ARBA" id="ARBA00004173"/>
    </source>
</evidence>
<keyword evidence="2 5" id="KW-0812">Transmembrane</keyword>
<dbReference type="AlphaFoldDB" id="A0A4P6XHY9"/>
<dbReference type="EMBL" id="CP034456">
    <property type="protein sequence ID" value="QBM86229.1"/>
    <property type="molecule type" value="Genomic_DNA"/>
</dbReference>
<dbReference type="InterPro" id="IPR040153">
    <property type="entry name" value="Rcf2"/>
</dbReference>
<sequence length="201" mass="23049">MKIIDREEKEAHASFVMSEGLRGMFYGSVVSVGLFAYLRTRHPARFARFNTSIKACILTMPTISLAAFYADEGSVEFDRLMYLQGHTNKQVLDQYKEWKNMPTSDKIVTALGTHKYKIILASWAASMYGSWVFVNRDKVMTAPQKLVQARMYAQAFTIVLLLSTIVLAMKEEEVKKNQPKPLPEWKKVLVEREAEAMQNKQ</sequence>
<keyword evidence="8" id="KW-1185">Reference proteome</keyword>
<feature type="transmembrane region" description="Helical" evidence="5">
    <location>
        <begin position="149"/>
        <end position="169"/>
    </location>
</feature>
<accession>A0A4P6XHY9</accession>
<dbReference type="STRING" id="2163413.A0A4P6XHY9"/>
<feature type="transmembrane region" description="Helical" evidence="5">
    <location>
        <begin position="20"/>
        <end position="38"/>
    </location>
</feature>
<comment type="subcellular location">
    <subcellularLocation>
        <location evidence="1">Mitochondrion</location>
    </subcellularLocation>
</comment>
<keyword evidence="4 5" id="KW-0472">Membrane</keyword>
<dbReference type="Proteomes" id="UP000292447">
    <property type="component" value="Chromosome I"/>
</dbReference>
<evidence type="ECO:0000313" key="7">
    <source>
        <dbReference type="EMBL" id="QBM86229.1"/>
    </source>
</evidence>
<feature type="domain" description="HIG1" evidence="6">
    <location>
        <begin position="88"/>
        <end position="179"/>
    </location>
</feature>
<evidence type="ECO:0000256" key="3">
    <source>
        <dbReference type="ARBA" id="ARBA00022989"/>
    </source>
</evidence>
<evidence type="ECO:0000256" key="5">
    <source>
        <dbReference type="SAM" id="Phobius"/>
    </source>
</evidence>
<evidence type="ECO:0000256" key="2">
    <source>
        <dbReference type="ARBA" id="ARBA00022692"/>
    </source>
</evidence>
<dbReference type="Pfam" id="PF04588">
    <property type="entry name" value="HIG_1_N"/>
    <property type="match status" value="1"/>
</dbReference>
<proteinExistence type="predicted"/>
<name>A0A4P6XHY9_9ASCO</name>